<comment type="caution">
    <text evidence="2">The sequence shown here is derived from an EMBL/GenBank/DDBJ whole genome shotgun (WGS) entry which is preliminary data.</text>
</comment>
<keyword evidence="3" id="KW-1185">Reference proteome</keyword>
<dbReference type="PROSITE" id="PS50206">
    <property type="entry name" value="RHODANESE_3"/>
    <property type="match status" value="1"/>
</dbReference>
<dbReference type="InterPro" id="IPR001763">
    <property type="entry name" value="Rhodanese-like_dom"/>
</dbReference>
<feature type="domain" description="Rhodanese" evidence="1">
    <location>
        <begin position="37"/>
        <end position="124"/>
    </location>
</feature>
<evidence type="ECO:0000313" key="3">
    <source>
        <dbReference type="Proteomes" id="UP001515943"/>
    </source>
</evidence>
<dbReference type="EMBL" id="VSRL01000096">
    <property type="protein sequence ID" value="NKE59824.1"/>
    <property type="molecule type" value="Genomic_DNA"/>
</dbReference>
<dbReference type="PROSITE" id="PS00380">
    <property type="entry name" value="RHODANESE_1"/>
    <property type="match status" value="1"/>
</dbReference>
<dbReference type="PANTHER" id="PTHR43031:SF1">
    <property type="entry name" value="PYRIDINE NUCLEOTIDE-DISULPHIDE OXIDOREDUCTASE"/>
    <property type="match status" value="1"/>
</dbReference>
<dbReference type="InterPro" id="IPR001307">
    <property type="entry name" value="Thiosulphate_STrfase_CS"/>
</dbReference>
<evidence type="ECO:0000259" key="1">
    <source>
        <dbReference type="PROSITE" id="PS50206"/>
    </source>
</evidence>
<dbReference type="InterPro" id="IPR036873">
    <property type="entry name" value="Rhodanese-like_dom_sf"/>
</dbReference>
<evidence type="ECO:0000313" key="2">
    <source>
        <dbReference type="EMBL" id="NKE59824.1"/>
    </source>
</evidence>
<dbReference type="SMART" id="SM00450">
    <property type="entry name" value="RHOD"/>
    <property type="match status" value="1"/>
</dbReference>
<gene>
    <name evidence="2" type="ORF">FXN61_24670</name>
</gene>
<organism evidence="2 3">
    <name type="scientific">Lentzea indica</name>
    <dbReference type="NCBI Taxonomy" id="2604800"/>
    <lineage>
        <taxon>Bacteria</taxon>
        <taxon>Bacillati</taxon>
        <taxon>Actinomycetota</taxon>
        <taxon>Actinomycetes</taxon>
        <taxon>Pseudonocardiales</taxon>
        <taxon>Pseudonocardiaceae</taxon>
        <taxon>Lentzea</taxon>
    </lineage>
</organism>
<dbReference type="CDD" id="cd00158">
    <property type="entry name" value="RHOD"/>
    <property type="match status" value="1"/>
</dbReference>
<protein>
    <submittedName>
        <fullName evidence="2">Rhodanese-like domain-containing protein</fullName>
    </submittedName>
</protein>
<dbReference type="SUPFAM" id="SSF52821">
    <property type="entry name" value="Rhodanese/Cell cycle control phosphatase"/>
    <property type="match status" value="1"/>
</dbReference>
<name>A0ABX1FM19_9PSEU</name>
<accession>A0ABX1FM19</accession>
<proteinExistence type="predicted"/>
<dbReference type="PANTHER" id="PTHR43031">
    <property type="entry name" value="FAD-DEPENDENT OXIDOREDUCTASE"/>
    <property type="match status" value="1"/>
</dbReference>
<dbReference type="Proteomes" id="UP001515943">
    <property type="component" value="Unassembled WGS sequence"/>
</dbReference>
<reference evidence="2 3" key="1">
    <citation type="submission" date="2019-08" db="EMBL/GenBank/DDBJ databases">
        <title>Lentzea from Indian Himalayas.</title>
        <authorList>
            <person name="Mandal S."/>
            <person name="Mallick Gupta A."/>
            <person name="Maiti P.K."/>
            <person name="Sarkar J."/>
            <person name="Mandal S."/>
        </authorList>
    </citation>
    <scope>NUCLEOTIDE SEQUENCE [LARGE SCALE GENOMIC DNA]</scope>
    <source>
        <strain evidence="2 3">PSKA42</strain>
    </source>
</reference>
<dbReference type="Pfam" id="PF00581">
    <property type="entry name" value="Rhodanese"/>
    <property type="match status" value="1"/>
</dbReference>
<sequence length="127" mass="13321">MGVCYGLEQIPPGVFHPTSGADVTSEIDQNGFAARLAQGNAFVLDVREAREYRPGHVPGARNLPLSVLPARMAEVPKDRPVYVVCQAGGRSAQAVVLLRAVGVDAVDVLGGTGAWIDSGRPIETTKA</sequence>
<dbReference type="InterPro" id="IPR050229">
    <property type="entry name" value="GlpE_sulfurtransferase"/>
</dbReference>
<dbReference type="Gene3D" id="3.40.250.10">
    <property type="entry name" value="Rhodanese-like domain"/>
    <property type="match status" value="1"/>
</dbReference>